<sequence>MQSFVPVPVGPAIPRHDREDERARYCRVMMILFTPWRAATDLKSPDETWESAYERVKDDFLPHHTSVMDNLAELNLCRDSRDD</sequence>
<name>A0A5C3PCG9_9APHY</name>
<dbReference type="STRING" id="1314778.A0A5C3PCG9"/>
<feature type="non-terminal residue" evidence="1">
    <location>
        <position position="83"/>
    </location>
</feature>
<proteinExistence type="predicted"/>
<evidence type="ECO:0000313" key="1">
    <source>
        <dbReference type="EMBL" id="TFK87002.1"/>
    </source>
</evidence>
<dbReference type="InParanoid" id="A0A5C3PCG9"/>
<reference evidence="1 2" key="1">
    <citation type="journal article" date="2019" name="Nat. Ecol. Evol.">
        <title>Megaphylogeny resolves global patterns of mushroom evolution.</title>
        <authorList>
            <person name="Varga T."/>
            <person name="Krizsan K."/>
            <person name="Foldi C."/>
            <person name="Dima B."/>
            <person name="Sanchez-Garcia M."/>
            <person name="Sanchez-Ramirez S."/>
            <person name="Szollosi G.J."/>
            <person name="Szarkandi J.G."/>
            <person name="Papp V."/>
            <person name="Albert L."/>
            <person name="Andreopoulos W."/>
            <person name="Angelini C."/>
            <person name="Antonin V."/>
            <person name="Barry K.W."/>
            <person name="Bougher N.L."/>
            <person name="Buchanan P."/>
            <person name="Buyck B."/>
            <person name="Bense V."/>
            <person name="Catcheside P."/>
            <person name="Chovatia M."/>
            <person name="Cooper J."/>
            <person name="Damon W."/>
            <person name="Desjardin D."/>
            <person name="Finy P."/>
            <person name="Geml J."/>
            <person name="Haridas S."/>
            <person name="Hughes K."/>
            <person name="Justo A."/>
            <person name="Karasinski D."/>
            <person name="Kautmanova I."/>
            <person name="Kiss B."/>
            <person name="Kocsube S."/>
            <person name="Kotiranta H."/>
            <person name="LaButti K.M."/>
            <person name="Lechner B.E."/>
            <person name="Liimatainen K."/>
            <person name="Lipzen A."/>
            <person name="Lukacs Z."/>
            <person name="Mihaltcheva S."/>
            <person name="Morgado L.N."/>
            <person name="Niskanen T."/>
            <person name="Noordeloos M.E."/>
            <person name="Ohm R.A."/>
            <person name="Ortiz-Santana B."/>
            <person name="Ovrebo C."/>
            <person name="Racz N."/>
            <person name="Riley R."/>
            <person name="Savchenko A."/>
            <person name="Shiryaev A."/>
            <person name="Soop K."/>
            <person name="Spirin V."/>
            <person name="Szebenyi C."/>
            <person name="Tomsovsky M."/>
            <person name="Tulloss R.E."/>
            <person name="Uehling J."/>
            <person name="Grigoriev I.V."/>
            <person name="Vagvolgyi C."/>
            <person name="Papp T."/>
            <person name="Martin F.M."/>
            <person name="Miettinen O."/>
            <person name="Hibbett D.S."/>
            <person name="Nagy L.G."/>
        </authorList>
    </citation>
    <scope>NUCLEOTIDE SEQUENCE [LARGE SCALE GENOMIC DNA]</scope>
    <source>
        <strain evidence="1 2">HHB13444</strain>
    </source>
</reference>
<dbReference type="EMBL" id="ML211173">
    <property type="protein sequence ID" value="TFK87002.1"/>
    <property type="molecule type" value="Genomic_DNA"/>
</dbReference>
<evidence type="ECO:0000313" key="2">
    <source>
        <dbReference type="Proteomes" id="UP000308197"/>
    </source>
</evidence>
<dbReference type="Proteomes" id="UP000308197">
    <property type="component" value="Unassembled WGS sequence"/>
</dbReference>
<gene>
    <name evidence="1" type="ORF">K466DRAFT_491670</name>
</gene>
<accession>A0A5C3PCG9</accession>
<dbReference type="AlphaFoldDB" id="A0A5C3PCG9"/>
<organism evidence="1 2">
    <name type="scientific">Polyporus arcularius HHB13444</name>
    <dbReference type="NCBI Taxonomy" id="1314778"/>
    <lineage>
        <taxon>Eukaryota</taxon>
        <taxon>Fungi</taxon>
        <taxon>Dikarya</taxon>
        <taxon>Basidiomycota</taxon>
        <taxon>Agaricomycotina</taxon>
        <taxon>Agaricomycetes</taxon>
        <taxon>Polyporales</taxon>
        <taxon>Polyporaceae</taxon>
        <taxon>Polyporus</taxon>
    </lineage>
</organism>
<protein>
    <submittedName>
        <fullName evidence="1">Uncharacterized protein</fullName>
    </submittedName>
</protein>
<keyword evidence="2" id="KW-1185">Reference proteome</keyword>